<dbReference type="PROSITE" id="PS50861">
    <property type="entry name" value="AA_TRNA_LIGASE_II_GLYAB"/>
    <property type="match status" value="1"/>
</dbReference>
<gene>
    <name evidence="9" type="primary">glyQ</name>
    <name evidence="10" type="ORF">CAK95_00525</name>
</gene>
<evidence type="ECO:0000256" key="3">
    <source>
        <dbReference type="ARBA" id="ARBA00022598"/>
    </source>
</evidence>
<keyword evidence="5 9" id="KW-0067">ATP-binding</keyword>
<dbReference type="Pfam" id="PF02091">
    <property type="entry name" value="tRNA-synt_2e"/>
    <property type="match status" value="1"/>
</dbReference>
<dbReference type="GO" id="GO:0006426">
    <property type="term" value="P:glycyl-tRNA aminoacylation"/>
    <property type="evidence" value="ECO:0007669"/>
    <property type="project" value="UniProtKB-UniRule"/>
</dbReference>
<evidence type="ECO:0000313" key="10">
    <source>
        <dbReference type="EMBL" id="ARP97727.1"/>
    </source>
</evidence>
<evidence type="ECO:0000256" key="8">
    <source>
        <dbReference type="ARBA" id="ARBA00047937"/>
    </source>
</evidence>
<sequence length="317" mass="35847">MSASATALAPEPPRSFQGLILALQRYWADHGCVILQPYDMEVGAGTFHPATTLRALGPKPWNAAYVQPSRRPKDGRYGENPNRLQHYYQFQVILKPSPENLQDLYLQSLYAIGIDPKIHDIRFVEDDWESPTLGAWGLGWECWCDGMEVSQFTYFQQVAGFECAPVSGELTYGLERLAMYVQGVERVYDLNFNGRTDDKKVSYGDVFLQAEQEYSRHNFEYADTAMLFEQFKMAEAACQKYLDAGWQKNEKDPGKNDRHLMALPAYDQCIKASHVFNLLDARGVISVTERQSYILRVRELAKACGAAWLATEAGGAV</sequence>
<dbReference type="HAMAP" id="MF_00254">
    <property type="entry name" value="Gly_tRNA_synth_alpha"/>
    <property type="match status" value="1"/>
</dbReference>
<dbReference type="InterPro" id="IPR002310">
    <property type="entry name" value="Gly-tRNA_ligase_asu"/>
</dbReference>
<dbReference type="NCBIfam" id="TIGR00388">
    <property type="entry name" value="glyQ"/>
    <property type="match status" value="1"/>
</dbReference>
<evidence type="ECO:0000256" key="7">
    <source>
        <dbReference type="ARBA" id="ARBA00023146"/>
    </source>
</evidence>
<dbReference type="EMBL" id="CP021112">
    <property type="protein sequence ID" value="ARP97727.1"/>
    <property type="molecule type" value="Genomic_DNA"/>
</dbReference>
<dbReference type="InterPro" id="IPR006194">
    <property type="entry name" value="Gly-tRNA-synth_heterodimer"/>
</dbReference>
<keyword evidence="4 9" id="KW-0547">Nucleotide-binding</keyword>
<evidence type="ECO:0000256" key="6">
    <source>
        <dbReference type="ARBA" id="ARBA00022917"/>
    </source>
</evidence>
<comment type="subcellular location">
    <subcellularLocation>
        <location evidence="9">Cytoplasm</location>
    </subcellularLocation>
</comment>
<dbReference type="CDD" id="cd00733">
    <property type="entry name" value="GlyRS_alpha_core"/>
    <property type="match status" value="1"/>
</dbReference>
<dbReference type="Proteomes" id="UP000194137">
    <property type="component" value="Chromosome"/>
</dbReference>
<evidence type="ECO:0000256" key="1">
    <source>
        <dbReference type="ARBA" id="ARBA00008226"/>
    </source>
</evidence>
<dbReference type="Gene3D" id="3.30.930.10">
    <property type="entry name" value="Bira Bifunctional Protein, Domain 2"/>
    <property type="match status" value="1"/>
</dbReference>
<dbReference type="Gene3D" id="1.20.58.180">
    <property type="entry name" value="Class II aaRS and biotin synthetases, domain 2"/>
    <property type="match status" value="1"/>
</dbReference>
<dbReference type="OrthoDB" id="9802183at2"/>
<comment type="subunit">
    <text evidence="2 9">Tetramer of two alpha and two beta subunits.</text>
</comment>
<dbReference type="GO" id="GO:0004820">
    <property type="term" value="F:glycine-tRNA ligase activity"/>
    <property type="evidence" value="ECO:0007669"/>
    <property type="project" value="UniProtKB-UniRule"/>
</dbReference>
<keyword evidence="11" id="KW-1185">Reference proteome</keyword>
<keyword evidence="3 9" id="KW-0436">Ligase</keyword>
<evidence type="ECO:0000313" key="11">
    <source>
        <dbReference type="Proteomes" id="UP000194137"/>
    </source>
</evidence>
<dbReference type="STRING" id="1235591.CAK95_00525"/>
<dbReference type="PANTHER" id="PTHR30075">
    <property type="entry name" value="GLYCYL-TRNA SYNTHETASE"/>
    <property type="match status" value="1"/>
</dbReference>
<dbReference type="EC" id="6.1.1.14" evidence="9"/>
<proteinExistence type="inferred from homology"/>
<dbReference type="PANTHER" id="PTHR30075:SF2">
    <property type="entry name" value="GLYCINE--TRNA LIGASE, CHLOROPLASTIC_MITOCHONDRIAL 2"/>
    <property type="match status" value="1"/>
</dbReference>
<dbReference type="NCBIfam" id="NF006827">
    <property type="entry name" value="PRK09348.1"/>
    <property type="match status" value="1"/>
</dbReference>
<accession>A0A1W6ZKE6</accession>
<dbReference type="GO" id="GO:0005524">
    <property type="term" value="F:ATP binding"/>
    <property type="evidence" value="ECO:0007669"/>
    <property type="project" value="UniProtKB-UniRule"/>
</dbReference>
<dbReference type="AlphaFoldDB" id="A0A1W6ZKE6"/>
<dbReference type="PRINTS" id="PR01044">
    <property type="entry name" value="TRNASYNTHGA"/>
</dbReference>
<dbReference type="GO" id="GO:0005829">
    <property type="term" value="C:cytosol"/>
    <property type="evidence" value="ECO:0007669"/>
    <property type="project" value="TreeGrafter"/>
</dbReference>
<comment type="similarity">
    <text evidence="1 9">Belongs to the class-II aminoacyl-tRNA synthetase family.</text>
</comment>
<organism evidence="10 11">
    <name type="scientific">Pseudorhodoplanes sinuspersici</name>
    <dbReference type="NCBI Taxonomy" id="1235591"/>
    <lineage>
        <taxon>Bacteria</taxon>
        <taxon>Pseudomonadati</taxon>
        <taxon>Pseudomonadota</taxon>
        <taxon>Alphaproteobacteria</taxon>
        <taxon>Hyphomicrobiales</taxon>
        <taxon>Pseudorhodoplanes</taxon>
    </lineage>
</organism>
<evidence type="ECO:0000256" key="2">
    <source>
        <dbReference type="ARBA" id="ARBA00011209"/>
    </source>
</evidence>
<keyword evidence="6 9" id="KW-0648">Protein biosynthesis</keyword>
<keyword evidence="7 9" id="KW-0030">Aminoacyl-tRNA synthetase</keyword>
<keyword evidence="9" id="KW-0963">Cytoplasm</keyword>
<dbReference type="RefSeq" id="WP_086086047.1">
    <property type="nucleotide sequence ID" value="NZ_CP021112.1"/>
</dbReference>
<name>A0A1W6ZKE6_9HYPH</name>
<dbReference type="InterPro" id="IPR045864">
    <property type="entry name" value="aa-tRNA-synth_II/BPL/LPL"/>
</dbReference>
<reference evidence="10 11" key="1">
    <citation type="submission" date="2017-05" db="EMBL/GenBank/DDBJ databases">
        <title>Full genome sequence of Pseudorhodoplanes sinuspersici.</title>
        <authorList>
            <person name="Dastgheib S.M.M."/>
            <person name="Shavandi M."/>
            <person name="Tirandaz H."/>
        </authorList>
    </citation>
    <scope>NUCLEOTIDE SEQUENCE [LARGE SCALE GENOMIC DNA]</scope>
    <source>
        <strain evidence="10 11">RIPI110</strain>
    </source>
</reference>
<protein>
    <recommendedName>
        <fullName evidence="9">Glycine--tRNA ligase alpha subunit</fullName>
        <ecNumber evidence="9">6.1.1.14</ecNumber>
    </recommendedName>
    <alternativeName>
        <fullName evidence="9">Glycyl-tRNA synthetase alpha subunit</fullName>
        <shortName evidence="9">GlyRS</shortName>
    </alternativeName>
</protein>
<dbReference type="SUPFAM" id="SSF55681">
    <property type="entry name" value="Class II aaRS and biotin synthetases"/>
    <property type="match status" value="1"/>
</dbReference>
<dbReference type="KEGG" id="psin:CAK95_00525"/>
<evidence type="ECO:0000256" key="4">
    <source>
        <dbReference type="ARBA" id="ARBA00022741"/>
    </source>
</evidence>
<dbReference type="FunFam" id="3.30.930.10:FF:000006">
    <property type="entry name" value="Glycine--tRNA ligase alpha subunit"/>
    <property type="match status" value="1"/>
</dbReference>
<evidence type="ECO:0000256" key="5">
    <source>
        <dbReference type="ARBA" id="ARBA00022840"/>
    </source>
</evidence>
<evidence type="ECO:0000256" key="9">
    <source>
        <dbReference type="HAMAP-Rule" id="MF_00254"/>
    </source>
</evidence>
<comment type="catalytic activity">
    <reaction evidence="8 9">
        <text>tRNA(Gly) + glycine + ATP = glycyl-tRNA(Gly) + AMP + diphosphate</text>
        <dbReference type="Rhea" id="RHEA:16013"/>
        <dbReference type="Rhea" id="RHEA-COMP:9664"/>
        <dbReference type="Rhea" id="RHEA-COMP:9683"/>
        <dbReference type="ChEBI" id="CHEBI:30616"/>
        <dbReference type="ChEBI" id="CHEBI:33019"/>
        <dbReference type="ChEBI" id="CHEBI:57305"/>
        <dbReference type="ChEBI" id="CHEBI:78442"/>
        <dbReference type="ChEBI" id="CHEBI:78522"/>
        <dbReference type="ChEBI" id="CHEBI:456215"/>
        <dbReference type="EC" id="6.1.1.14"/>
    </reaction>
</comment>